<keyword evidence="2" id="KW-1185">Reference proteome</keyword>
<dbReference type="InterPro" id="IPR032710">
    <property type="entry name" value="NTF2-like_dom_sf"/>
</dbReference>
<name>A0ABY2P0I2_9LEPT</name>
<organism evidence="1 2">
    <name type="scientific">Leptospira mtsangambouensis</name>
    <dbReference type="NCBI Taxonomy" id="2484912"/>
    <lineage>
        <taxon>Bacteria</taxon>
        <taxon>Pseudomonadati</taxon>
        <taxon>Spirochaetota</taxon>
        <taxon>Spirochaetia</taxon>
        <taxon>Leptospirales</taxon>
        <taxon>Leptospiraceae</taxon>
        <taxon>Leptospira</taxon>
    </lineage>
</organism>
<protein>
    <submittedName>
        <fullName evidence="1">Nuclear transport factor 2 family protein</fullName>
    </submittedName>
</protein>
<dbReference type="EMBL" id="RQHK01000003">
    <property type="protein sequence ID" value="TGM78170.1"/>
    <property type="molecule type" value="Genomic_DNA"/>
</dbReference>
<comment type="caution">
    <text evidence="1">The sequence shown here is derived from an EMBL/GenBank/DDBJ whole genome shotgun (WGS) entry which is preliminary data.</text>
</comment>
<reference evidence="2" key="1">
    <citation type="journal article" date="2019" name="PLoS Negl. Trop. Dis.">
        <title>Revisiting the worldwide diversity of Leptospira species in the environment.</title>
        <authorList>
            <person name="Vincent A.T."/>
            <person name="Schiettekatte O."/>
            <person name="Bourhy P."/>
            <person name="Veyrier F.J."/>
            <person name="Picardeau M."/>
        </authorList>
    </citation>
    <scope>NUCLEOTIDE SEQUENCE [LARGE SCALE GENOMIC DNA]</scope>
    <source>
        <strain evidence="2">201601298</strain>
    </source>
</reference>
<dbReference type="SUPFAM" id="SSF54427">
    <property type="entry name" value="NTF2-like"/>
    <property type="match status" value="1"/>
</dbReference>
<dbReference type="InterPro" id="IPR039437">
    <property type="entry name" value="FrzH/put_lumazine-bd"/>
</dbReference>
<proteinExistence type="predicted"/>
<dbReference type="Proteomes" id="UP000297940">
    <property type="component" value="Unassembled WGS sequence"/>
</dbReference>
<accession>A0ABY2P0I2</accession>
<evidence type="ECO:0000313" key="2">
    <source>
        <dbReference type="Proteomes" id="UP000297940"/>
    </source>
</evidence>
<evidence type="ECO:0000313" key="1">
    <source>
        <dbReference type="EMBL" id="TGM78170.1"/>
    </source>
</evidence>
<dbReference type="Gene3D" id="3.10.450.50">
    <property type="match status" value="1"/>
</dbReference>
<dbReference type="Pfam" id="PF12893">
    <property type="entry name" value="Lumazine_bd_2"/>
    <property type="match status" value="1"/>
</dbReference>
<sequence>MTMTNQTIVETNQDILKREFLSLMKNIDERKIAEVESGFHPDYADSVSIKGSASVFSSDKTKYIDSLKEGKIGGVDRAVHIHSIEFLDQFGFVKADLESPVMKFQSLYTFYNNQDGWKMIKAVVVAEKK</sequence>
<gene>
    <name evidence="1" type="ORF">EHR01_06800</name>
</gene>